<dbReference type="Pfam" id="PF00072">
    <property type="entry name" value="Response_reg"/>
    <property type="match status" value="1"/>
</dbReference>
<dbReference type="SUPFAM" id="SSF52172">
    <property type="entry name" value="CheY-like"/>
    <property type="match status" value="1"/>
</dbReference>
<dbReference type="SMART" id="SM00448">
    <property type="entry name" value="REC"/>
    <property type="match status" value="1"/>
</dbReference>
<proteinExistence type="predicted"/>
<dbReference type="RefSeq" id="WP_158033131.1">
    <property type="nucleotide sequence ID" value="NZ_ML708613.1"/>
</dbReference>
<dbReference type="GO" id="GO:0006355">
    <property type="term" value="P:regulation of DNA-templated transcription"/>
    <property type="evidence" value="ECO:0007669"/>
    <property type="project" value="TreeGrafter"/>
</dbReference>
<evidence type="ECO:0000256" key="1">
    <source>
        <dbReference type="ARBA" id="ARBA00022553"/>
    </source>
</evidence>
<sequence length="130" mass="13904">MAPSNRTALIVEDDDDIRRLLEIVLKQSGYTTTSVASGSEALQAAEGLSTDLITVDVGLPDIDGHEVVRRLRPGYTGTIVMISARSAEGDRKTGLEAGADAYLTKPFRPRELRQSLDQILPAEVGNGPLA</sequence>
<dbReference type="PANTHER" id="PTHR48111">
    <property type="entry name" value="REGULATOR OF RPOS"/>
    <property type="match status" value="1"/>
</dbReference>
<dbReference type="CDD" id="cd17574">
    <property type="entry name" value="REC_OmpR"/>
    <property type="match status" value="1"/>
</dbReference>
<evidence type="ECO:0000313" key="9">
    <source>
        <dbReference type="Proteomes" id="UP000325957"/>
    </source>
</evidence>
<keyword evidence="3" id="KW-0805">Transcription regulation</keyword>
<comment type="caution">
    <text evidence="8">The sequence shown here is derived from an EMBL/GenBank/DDBJ whole genome shotgun (WGS) entry which is preliminary data.</text>
</comment>
<evidence type="ECO:0000256" key="2">
    <source>
        <dbReference type="ARBA" id="ARBA00023012"/>
    </source>
</evidence>
<reference evidence="8 9" key="1">
    <citation type="submission" date="2019-05" db="EMBL/GenBank/DDBJ databases">
        <title>Kocuria coralli sp. nov., a novel actinobacterium isolated from coral reef seawater.</title>
        <authorList>
            <person name="Li J."/>
        </authorList>
    </citation>
    <scope>NUCLEOTIDE SEQUENCE [LARGE SCALE GENOMIC DNA]</scope>
    <source>
        <strain evidence="8 9">SCSIO 13007</strain>
    </source>
</reference>
<dbReference type="InterPro" id="IPR039420">
    <property type="entry name" value="WalR-like"/>
</dbReference>
<dbReference type="PANTHER" id="PTHR48111:SF1">
    <property type="entry name" value="TWO-COMPONENT RESPONSE REGULATOR ORR33"/>
    <property type="match status" value="1"/>
</dbReference>
<dbReference type="GO" id="GO:0000156">
    <property type="term" value="F:phosphorelay response regulator activity"/>
    <property type="evidence" value="ECO:0007669"/>
    <property type="project" value="TreeGrafter"/>
</dbReference>
<evidence type="ECO:0000256" key="4">
    <source>
        <dbReference type="ARBA" id="ARBA00023125"/>
    </source>
</evidence>
<dbReference type="GO" id="GO:0032993">
    <property type="term" value="C:protein-DNA complex"/>
    <property type="evidence" value="ECO:0007669"/>
    <property type="project" value="TreeGrafter"/>
</dbReference>
<name>A0A5J5KZQ0_9MICC</name>
<dbReference type="Gene3D" id="3.40.50.2300">
    <property type="match status" value="1"/>
</dbReference>
<dbReference type="InterPro" id="IPR001789">
    <property type="entry name" value="Sig_transdc_resp-reg_receiver"/>
</dbReference>
<feature type="domain" description="Response regulatory" evidence="7">
    <location>
        <begin position="7"/>
        <end position="120"/>
    </location>
</feature>
<feature type="modified residue" description="4-aspartylphosphate" evidence="6">
    <location>
        <position position="56"/>
    </location>
</feature>
<protein>
    <submittedName>
        <fullName evidence="8">Response regulator</fullName>
    </submittedName>
</protein>
<evidence type="ECO:0000256" key="6">
    <source>
        <dbReference type="PROSITE-ProRule" id="PRU00169"/>
    </source>
</evidence>
<dbReference type="Proteomes" id="UP000325957">
    <property type="component" value="Unassembled WGS sequence"/>
</dbReference>
<accession>A0A5J5KZQ0</accession>
<dbReference type="OrthoDB" id="3197131at2"/>
<dbReference type="InterPro" id="IPR011006">
    <property type="entry name" value="CheY-like_superfamily"/>
</dbReference>
<gene>
    <name evidence="8" type="ORF">FCK90_04610</name>
</gene>
<keyword evidence="2" id="KW-0902">Two-component regulatory system</keyword>
<organism evidence="8 9">
    <name type="scientific">Kocuria coralli</name>
    <dbReference type="NCBI Taxonomy" id="1461025"/>
    <lineage>
        <taxon>Bacteria</taxon>
        <taxon>Bacillati</taxon>
        <taxon>Actinomycetota</taxon>
        <taxon>Actinomycetes</taxon>
        <taxon>Micrococcales</taxon>
        <taxon>Micrococcaceae</taxon>
        <taxon>Kocuria</taxon>
    </lineage>
</organism>
<dbReference type="GO" id="GO:0000976">
    <property type="term" value="F:transcription cis-regulatory region binding"/>
    <property type="evidence" value="ECO:0007669"/>
    <property type="project" value="TreeGrafter"/>
</dbReference>
<keyword evidence="9" id="KW-1185">Reference proteome</keyword>
<keyword evidence="5" id="KW-0804">Transcription</keyword>
<evidence type="ECO:0000259" key="7">
    <source>
        <dbReference type="PROSITE" id="PS50110"/>
    </source>
</evidence>
<dbReference type="PROSITE" id="PS50110">
    <property type="entry name" value="RESPONSE_REGULATORY"/>
    <property type="match status" value="1"/>
</dbReference>
<evidence type="ECO:0000256" key="5">
    <source>
        <dbReference type="ARBA" id="ARBA00023163"/>
    </source>
</evidence>
<dbReference type="AlphaFoldDB" id="A0A5J5KZQ0"/>
<keyword evidence="4" id="KW-0238">DNA-binding</keyword>
<dbReference type="GO" id="GO:0005829">
    <property type="term" value="C:cytosol"/>
    <property type="evidence" value="ECO:0007669"/>
    <property type="project" value="TreeGrafter"/>
</dbReference>
<dbReference type="EMBL" id="SZWF01000004">
    <property type="protein sequence ID" value="KAA9394820.1"/>
    <property type="molecule type" value="Genomic_DNA"/>
</dbReference>
<evidence type="ECO:0000256" key="3">
    <source>
        <dbReference type="ARBA" id="ARBA00023015"/>
    </source>
</evidence>
<evidence type="ECO:0000313" key="8">
    <source>
        <dbReference type="EMBL" id="KAA9394820.1"/>
    </source>
</evidence>
<keyword evidence="1 6" id="KW-0597">Phosphoprotein</keyword>